<comment type="caution">
    <text evidence="2">The sequence shown here is derived from an EMBL/GenBank/DDBJ whole genome shotgun (WGS) entry which is preliminary data.</text>
</comment>
<dbReference type="AlphaFoldDB" id="R7WLR5"/>
<proteinExistence type="predicted"/>
<sequence>MADAFTETHDVVNDNREISPPGVLRERHEPQVEACARAHRFVACRSPSACRGPGSNQWVARAVERYLFNARSSREIPSSAPVTTATPPPNTTTPPVHCAPAASRRAAGQTVAS</sequence>
<feature type="region of interest" description="Disordered" evidence="1">
    <location>
        <begin position="1"/>
        <end position="25"/>
    </location>
</feature>
<organism evidence="2 3">
    <name type="scientific">Rhodococcus rhodnii LMG 5362</name>
    <dbReference type="NCBI Taxonomy" id="1273125"/>
    <lineage>
        <taxon>Bacteria</taxon>
        <taxon>Bacillati</taxon>
        <taxon>Actinomycetota</taxon>
        <taxon>Actinomycetes</taxon>
        <taxon>Mycobacteriales</taxon>
        <taxon>Nocardiaceae</taxon>
        <taxon>Rhodococcus</taxon>
    </lineage>
</organism>
<name>R7WLR5_9NOCA</name>
<evidence type="ECO:0000256" key="1">
    <source>
        <dbReference type="SAM" id="MobiDB-lite"/>
    </source>
</evidence>
<gene>
    <name evidence="2" type="ORF">Rrhod_2361</name>
</gene>
<accession>R7WLR5</accession>
<evidence type="ECO:0000313" key="3">
    <source>
        <dbReference type="Proteomes" id="UP000013525"/>
    </source>
</evidence>
<feature type="compositionally biased region" description="Basic and acidic residues" evidence="1">
    <location>
        <begin position="1"/>
        <end position="17"/>
    </location>
</feature>
<evidence type="ECO:0000313" key="2">
    <source>
        <dbReference type="EMBL" id="EOM76261.1"/>
    </source>
</evidence>
<feature type="region of interest" description="Disordered" evidence="1">
    <location>
        <begin position="74"/>
        <end position="113"/>
    </location>
</feature>
<reference evidence="2 3" key="1">
    <citation type="journal article" date="2013" name="Genome Announc.">
        <title>Draft Genome Sequence of Rhodococcus rhodnii Strain LMG5362, a Symbiont of Rhodnius prolixus (Hemiptera, Reduviidae, Triatominae), the Principle Vector of Trypanosoma cruzi.</title>
        <authorList>
            <person name="Pachebat J.A."/>
            <person name="van Keulen G."/>
            <person name="Whitten M.M."/>
            <person name="Girdwood S."/>
            <person name="Del Sol R."/>
            <person name="Dyson P.J."/>
            <person name="Facey P.D."/>
        </authorList>
    </citation>
    <scope>NUCLEOTIDE SEQUENCE [LARGE SCALE GENOMIC DNA]</scope>
    <source>
        <strain evidence="2 3">LMG 5362</strain>
    </source>
</reference>
<dbReference type="EMBL" id="APMY01000071">
    <property type="protein sequence ID" value="EOM76261.1"/>
    <property type="molecule type" value="Genomic_DNA"/>
</dbReference>
<protein>
    <submittedName>
        <fullName evidence="2">Uncharacterized protein</fullName>
    </submittedName>
</protein>
<dbReference type="Proteomes" id="UP000013525">
    <property type="component" value="Unassembled WGS sequence"/>
</dbReference>
<keyword evidence="3" id="KW-1185">Reference proteome</keyword>